<feature type="coiled-coil region" evidence="1">
    <location>
        <begin position="77"/>
        <end position="108"/>
    </location>
</feature>
<organism evidence="2 3">
    <name type="scientific">Stylonychia lemnae</name>
    <name type="common">Ciliate</name>
    <dbReference type="NCBI Taxonomy" id="5949"/>
    <lineage>
        <taxon>Eukaryota</taxon>
        <taxon>Sar</taxon>
        <taxon>Alveolata</taxon>
        <taxon>Ciliophora</taxon>
        <taxon>Intramacronucleata</taxon>
        <taxon>Spirotrichea</taxon>
        <taxon>Stichotrichia</taxon>
        <taxon>Sporadotrichida</taxon>
        <taxon>Oxytrichidae</taxon>
        <taxon>Stylonychinae</taxon>
        <taxon>Stylonychia</taxon>
    </lineage>
</organism>
<sequence>MRMNKVAIGALQYQFTTSQNDVSQNVFSSDNTKNDGSIQGTFADSYERIDQDAQLDTLESVNGGNYLDQSGHPLFKVNEIQNLKQKELDRYKEQEIKTKKNLRDGEEKLDKEINDHTKHKQDQFDQLEEKRIQVINKKKRPLKKKPKSLNALNSLNDEEFKTPGKTIEDITIKNELEDDDQIRNKNQMGIIIEEPIEQLDTFNNQSRRGKKQLQKEVQFL</sequence>
<protein>
    <submittedName>
        <fullName evidence="2">Uncharacterized protein</fullName>
    </submittedName>
</protein>
<evidence type="ECO:0000313" key="3">
    <source>
        <dbReference type="Proteomes" id="UP000039865"/>
    </source>
</evidence>
<name>A0A078B9Y0_STYLE</name>
<dbReference type="EMBL" id="CCKQ01018399">
    <property type="protein sequence ID" value="CDW90358.1"/>
    <property type="molecule type" value="Genomic_DNA"/>
</dbReference>
<keyword evidence="1" id="KW-0175">Coiled coil</keyword>
<accession>A0A078B9Y0</accession>
<dbReference type="AlphaFoldDB" id="A0A078B9Y0"/>
<keyword evidence="3" id="KW-1185">Reference proteome</keyword>
<dbReference type="InParanoid" id="A0A078B9Y0"/>
<dbReference type="Proteomes" id="UP000039865">
    <property type="component" value="Unassembled WGS sequence"/>
</dbReference>
<evidence type="ECO:0000256" key="1">
    <source>
        <dbReference type="SAM" id="Coils"/>
    </source>
</evidence>
<gene>
    <name evidence="2" type="primary">Contig19094.g20247</name>
    <name evidence="2" type="ORF">STYLEM_19500</name>
</gene>
<reference evidence="2 3" key="1">
    <citation type="submission" date="2014-06" db="EMBL/GenBank/DDBJ databases">
        <authorList>
            <person name="Swart Estienne"/>
        </authorList>
    </citation>
    <scope>NUCLEOTIDE SEQUENCE [LARGE SCALE GENOMIC DNA]</scope>
    <source>
        <strain evidence="2 3">130c</strain>
    </source>
</reference>
<proteinExistence type="predicted"/>
<evidence type="ECO:0000313" key="2">
    <source>
        <dbReference type="EMBL" id="CDW90358.1"/>
    </source>
</evidence>